<feature type="domain" description="Fatty acid desaturase" evidence="2">
    <location>
        <begin position="69"/>
        <end position="330"/>
    </location>
</feature>
<dbReference type="RefSeq" id="WP_344244402.1">
    <property type="nucleotide sequence ID" value="NZ_BAAAPM010000001.1"/>
</dbReference>
<protein>
    <submittedName>
        <fullName evidence="3">Acyl-CoA desaturase</fullName>
    </submittedName>
</protein>
<dbReference type="InterPro" id="IPR012171">
    <property type="entry name" value="Fatty_acid_desaturase"/>
</dbReference>
<sequence>MTTATVVDDRTPAGRIAAAPHTSSYSALSRTVREAGLLRRAYGYYLAVGVALVLALGGAVTGFVLLGDSWFQLLVAGALGVIFTQLAFLAHEAAHRQIFASGPANDRAGRILANAVVGISYSWWMTKHTRHHANPNHVGKDPDVANDVIVFTEDGAKEHRGLLALLTRYQGWLFFPLLTLEGLNLHVTAFRSLLKGSRDDRAARMRELATIATRLSLYVGVVFWALPLGMAFAFLGVQLAVFGVYMGASFAPNHKGMAMIPEGSRLDFLSKQVLTSRNIRGGAWMNVLMGGLNHQIEHHLFPSMPRPHLARARLMVREHCAALGMPYTETSLVRSYAIVVRYLNEVGLSARDPFDCPMRKSLRGY</sequence>
<reference evidence="4" key="1">
    <citation type="journal article" date="2019" name="Int. J. Syst. Evol. Microbiol.">
        <title>The Global Catalogue of Microorganisms (GCM) 10K type strain sequencing project: providing services to taxonomists for standard genome sequencing and annotation.</title>
        <authorList>
            <consortium name="The Broad Institute Genomics Platform"/>
            <consortium name="The Broad Institute Genome Sequencing Center for Infectious Disease"/>
            <person name="Wu L."/>
            <person name="Ma J."/>
        </authorList>
    </citation>
    <scope>NUCLEOTIDE SEQUENCE [LARGE SCALE GENOMIC DNA]</scope>
    <source>
        <strain evidence="4">JCM 15589</strain>
    </source>
</reference>
<dbReference type="Pfam" id="PF00487">
    <property type="entry name" value="FA_desaturase"/>
    <property type="match status" value="1"/>
</dbReference>
<accession>A0ABP4ULH1</accession>
<keyword evidence="4" id="KW-1185">Reference proteome</keyword>
<comment type="caution">
    <text evidence="3">The sequence shown here is derived from an EMBL/GenBank/DDBJ whole genome shotgun (WGS) entry which is preliminary data.</text>
</comment>
<feature type="transmembrane region" description="Helical" evidence="1">
    <location>
        <begin position="169"/>
        <end position="187"/>
    </location>
</feature>
<organism evidence="3 4">
    <name type="scientific">Isoptericola hypogeus</name>
    <dbReference type="NCBI Taxonomy" id="300179"/>
    <lineage>
        <taxon>Bacteria</taxon>
        <taxon>Bacillati</taxon>
        <taxon>Actinomycetota</taxon>
        <taxon>Actinomycetes</taxon>
        <taxon>Micrococcales</taxon>
        <taxon>Promicromonosporaceae</taxon>
        <taxon>Isoptericola</taxon>
    </lineage>
</organism>
<feature type="transmembrane region" description="Helical" evidence="1">
    <location>
        <begin position="42"/>
        <end position="64"/>
    </location>
</feature>
<dbReference type="EMBL" id="BAAAPM010000001">
    <property type="protein sequence ID" value="GAA1707794.1"/>
    <property type="molecule type" value="Genomic_DNA"/>
</dbReference>
<keyword evidence="1" id="KW-0812">Transmembrane</keyword>
<keyword evidence="1" id="KW-1133">Transmembrane helix</keyword>
<dbReference type="PIRSF" id="PIRSF015921">
    <property type="entry name" value="FA_sphinglp_des"/>
    <property type="match status" value="1"/>
</dbReference>
<feature type="transmembrane region" description="Helical" evidence="1">
    <location>
        <begin position="208"/>
        <end position="226"/>
    </location>
</feature>
<name>A0ABP4ULH1_9MICO</name>
<feature type="transmembrane region" description="Helical" evidence="1">
    <location>
        <begin position="70"/>
        <end position="90"/>
    </location>
</feature>
<gene>
    <name evidence="3" type="ORF">GCM10009809_00150</name>
</gene>
<dbReference type="PANTHER" id="PTHR19353">
    <property type="entry name" value="FATTY ACID DESATURASE 2"/>
    <property type="match status" value="1"/>
</dbReference>
<dbReference type="PANTHER" id="PTHR19353:SF19">
    <property type="entry name" value="DELTA(5) FATTY ACID DESATURASE C-RELATED"/>
    <property type="match status" value="1"/>
</dbReference>
<dbReference type="Proteomes" id="UP001501138">
    <property type="component" value="Unassembled WGS sequence"/>
</dbReference>
<evidence type="ECO:0000256" key="1">
    <source>
        <dbReference type="SAM" id="Phobius"/>
    </source>
</evidence>
<evidence type="ECO:0000313" key="3">
    <source>
        <dbReference type="EMBL" id="GAA1707794.1"/>
    </source>
</evidence>
<proteinExistence type="predicted"/>
<evidence type="ECO:0000259" key="2">
    <source>
        <dbReference type="Pfam" id="PF00487"/>
    </source>
</evidence>
<feature type="transmembrane region" description="Helical" evidence="1">
    <location>
        <begin position="111"/>
        <end position="126"/>
    </location>
</feature>
<dbReference type="InterPro" id="IPR005804">
    <property type="entry name" value="FA_desaturase_dom"/>
</dbReference>
<evidence type="ECO:0000313" key="4">
    <source>
        <dbReference type="Proteomes" id="UP001501138"/>
    </source>
</evidence>
<keyword evidence="1" id="KW-0472">Membrane</keyword>
<dbReference type="CDD" id="cd03506">
    <property type="entry name" value="Delta6-FADS-like"/>
    <property type="match status" value="1"/>
</dbReference>